<feature type="binding site" evidence="5">
    <location>
        <position position="155"/>
    </location>
    <ligand>
        <name>Ca(2+)</name>
        <dbReference type="ChEBI" id="CHEBI:29108"/>
    </ligand>
</feature>
<dbReference type="SUPFAM" id="SSF69819">
    <property type="entry name" value="MTH1598-like"/>
    <property type="match status" value="1"/>
</dbReference>
<feature type="binding site" evidence="5">
    <location>
        <position position="26"/>
    </location>
    <ligand>
        <name>Ca(2+)</name>
        <dbReference type="ChEBI" id="CHEBI:29108"/>
    </ligand>
</feature>
<evidence type="ECO:0000256" key="1">
    <source>
        <dbReference type="ARBA" id="ARBA00007963"/>
    </source>
</evidence>
<dbReference type="InterPro" id="IPR023572">
    <property type="entry name" value="Archease_dom"/>
</dbReference>
<protein>
    <recommendedName>
        <fullName evidence="5">Protein archease</fullName>
    </recommendedName>
</protein>
<gene>
    <name evidence="7" type="ORF">MetfoDRAFT_0917</name>
</gene>
<proteinExistence type="inferred from homology"/>
<evidence type="ECO:0000313" key="7">
    <source>
        <dbReference type="EMBL" id="EHP86948.1"/>
    </source>
</evidence>
<dbReference type="InterPro" id="IPR036820">
    <property type="entry name" value="Archease_dom_sf"/>
</dbReference>
<reference evidence="7 8" key="1">
    <citation type="submission" date="2011-09" db="EMBL/GenBank/DDBJ databases">
        <title>The draft genome of Methanotorris formicicus Mc-S-70.</title>
        <authorList>
            <consortium name="US DOE Joint Genome Institute (JGI-PGF)"/>
            <person name="Lucas S."/>
            <person name="Han J."/>
            <person name="Lapidus A."/>
            <person name="Cheng J.-F."/>
            <person name="Goodwin L."/>
            <person name="Pitluck S."/>
            <person name="Peters L."/>
            <person name="Land M.L."/>
            <person name="Hauser L."/>
            <person name="Sieprawska-Lupa M."/>
            <person name="Takai K."/>
            <person name="Miyazaki J."/>
            <person name="Whitman W."/>
            <person name="Woyke T.J."/>
        </authorList>
    </citation>
    <scope>NUCLEOTIDE SEQUENCE [LARGE SCALE GENOMIC DNA]</scope>
    <source>
        <strain evidence="7 8">Mc-S-70</strain>
    </source>
</reference>
<dbReference type="NCBIfam" id="NF001617">
    <property type="entry name" value="PRK00407.1"/>
    <property type="match status" value="1"/>
</dbReference>
<dbReference type="InterPro" id="IPR002804">
    <property type="entry name" value="Archease"/>
</dbReference>
<feature type="domain" description="Archease" evidence="6">
    <location>
        <begin position="18"/>
        <end position="155"/>
    </location>
</feature>
<keyword evidence="8" id="KW-1185">Reference proteome</keyword>
<sequence length="155" mass="18306">MKMVVMAIRLRFMRDNMFRYFETTADMGIIAEGETLEEAFSNAAKGLFNLMVNIENVEKKEKRTFEVSADDLCDLLYDFLTELLILHDSEFLVFSEFDVEMDKEGEIFHLKCIAFGEEFDKEKHEPKEEVKAITYHKMEIKHEGDKWVIKFIVDL</sequence>
<dbReference type="GO" id="GO:0005509">
    <property type="term" value="F:calcium ion binding"/>
    <property type="evidence" value="ECO:0007669"/>
    <property type="project" value="UniProtKB-UniRule"/>
</dbReference>
<evidence type="ECO:0000256" key="2">
    <source>
        <dbReference type="ARBA" id="ARBA00022694"/>
    </source>
</evidence>
<keyword evidence="2 5" id="KW-0819">tRNA processing</keyword>
<dbReference type="GO" id="GO:0006388">
    <property type="term" value="P:tRNA splicing, via endonucleolytic cleavage and ligation"/>
    <property type="evidence" value="ECO:0007669"/>
    <property type="project" value="UniProtKB-UniRule"/>
</dbReference>
<dbReference type="HAMAP" id="MF_01222">
    <property type="entry name" value="Archease_arch"/>
    <property type="match status" value="1"/>
</dbReference>
<dbReference type="AlphaFoldDB" id="H1KYP4"/>
<organism evidence="7 8">
    <name type="scientific">Methanotorris formicicus Mc-S-70</name>
    <dbReference type="NCBI Taxonomy" id="647171"/>
    <lineage>
        <taxon>Archaea</taxon>
        <taxon>Methanobacteriati</taxon>
        <taxon>Methanobacteriota</taxon>
        <taxon>Methanomada group</taxon>
        <taxon>Methanococci</taxon>
        <taxon>Methanococcales</taxon>
        <taxon>Methanocaldococcaceae</taxon>
        <taxon>Methanotorris</taxon>
    </lineage>
</organism>
<dbReference type="Pfam" id="PF01951">
    <property type="entry name" value="Archease"/>
    <property type="match status" value="1"/>
</dbReference>
<dbReference type="PANTHER" id="PTHR12682">
    <property type="entry name" value="ARCHEASE"/>
    <property type="match status" value="1"/>
</dbReference>
<keyword evidence="4 5" id="KW-0106">Calcium</keyword>
<keyword evidence="3 5" id="KW-0479">Metal-binding</keyword>
<evidence type="ECO:0000259" key="6">
    <source>
        <dbReference type="Pfam" id="PF01951"/>
    </source>
</evidence>
<dbReference type="STRING" id="647171.MetfoDRAFT_0917"/>
<evidence type="ECO:0000256" key="3">
    <source>
        <dbReference type="ARBA" id="ARBA00022723"/>
    </source>
</evidence>
<evidence type="ECO:0000256" key="4">
    <source>
        <dbReference type="ARBA" id="ARBA00022837"/>
    </source>
</evidence>
<comment type="similarity">
    <text evidence="1 5">Belongs to the archease family.</text>
</comment>
<dbReference type="PANTHER" id="PTHR12682:SF11">
    <property type="entry name" value="PROTEIN ARCHEASE"/>
    <property type="match status" value="1"/>
</dbReference>
<evidence type="ECO:0000256" key="5">
    <source>
        <dbReference type="HAMAP-Rule" id="MF_01222"/>
    </source>
</evidence>
<evidence type="ECO:0000313" key="8">
    <source>
        <dbReference type="Proteomes" id="UP000003706"/>
    </source>
</evidence>
<dbReference type="Gene3D" id="3.55.10.10">
    <property type="entry name" value="Archease domain"/>
    <property type="match status" value="1"/>
</dbReference>
<dbReference type="InterPro" id="IPR022952">
    <property type="entry name" value="Archease_arc"/>
</dbReference>
<name>H1KYP4_9EURY</name>
<dbReference type="PATRIC" id="fig|647171.4.peg.904"/>
<accession>H1KYP4</accession>
<comment type="caution">
    <text evidence="7">The sequence shown here is derived from an EMBL/GenBank/DDBJ whole genome shotgun (WGS) entry which is preliminary data.</text>
</comment>
<dbReference type="EMBL" id="AGJL01000019">
    <property type="protein sequence ID" value="EHP86948.1"/>
    <property type="molecule type" value="Genomic_DNA"/>
</dbReference>
<feature type="binding site" evidence="5">
    <location>
        <position position="154"/>
    </location>
    <ligand>
        <name>Ca(2+)</name>
        <dbReference type="ChEBI" id="CHEBI:29108"/>
    </ligand>
</feature>
<dbReference type="Proteomes" id="UP000003706">
    <property type="component" value="Unassembled WGS sequence"/>
</dbReference>
<comment type="function">
    <text evidence="5">Activates the tRNA-splicing ligase complex by facilitating the enzymatic turnover of catalytic subunit RtcB. Acts by promoting the guanylylation of RtcB, a key intermediate step in tRNA ligation. Can also alter the NTP specificity of RtcB such that ATP, dGTP or ITP is used efficiently.</text>
</comment>